<reference evidence="2 3" key="1">
    <citation type="submission" date="2023-05" db="EMBL/GenBank/DDBJ databases">
        <title>Rombocin, a short stable natural nisin variant, displays selective antimicrobial activity against Listeria monocytogenes and employs dual mode of action to kill target bacterial strains.</title>
        <authorList>
            <person name="Wambui J."/>
            <person name="Stephan R."/>
            <person name="Kuipers O.P."/>
        </authorList>
    </citation>
    <scope>NUCLEOTIDE SEQUENCE [LARGE SCALE GENOMIC DNA]</scope>
    <source>
        <strain evidence="2 3">RC002</strain>
    </source>
</reference>
<keyword evidence="3" id="KW-1185">Reference proteome</keyword>
<dbReference type="InterPro" id="IPR011437">
    <property type="entry name" value="DUF1540"/>
</dbReference>
<dbReference type="Pfam" id="PF07561">
    <property type="entry name" value="DUF1540"/>
    <property type="match status" value="2"/>
</dbReference>
<accession>A0ABT7E9V7</accession>
<evidence type="ECO:0000313" key="2">
    <source>
        <dbReference type="EMBL" id="MDK2563467.1"/>
    </source>
</evidence>
<proteinExistence type="predicted"/>
<comment type="caution">
    <text evidence="2">The sequence shown here is derived from an EMBL/GenBank/DDBJ whole genome shotgun (WGS) entry which is preliminary data.</text>
</comment>
<dbReference type="Proteomes" id="UP001301012">
    <property type="component" value="Unassembled WGS sequence"/>
</dbReference>
<feature type="domain" description="DUF1540" evidence="1">
    <location>
        <begin position="7"/>
        <end position="43"/>
    </location>
</feature>
<dbReference type="RefSeq" id="WP_284132407.1">
    <property type="nucleotide sequence ID" value="NZ_JASKYM010000002.1"/>
</dbReference>
<dbReference type="EMBL" id="JASKYM010000002">
    <property type="protein sequence ID" value="MDK2563467.1"/>
    <property type="molecule type" value="Genomic_DNA"/>
</dbReference>
<feature type="domain" description="DUF1540" evidence="1">
    <location>
        <begin position="66"/>
        <end position="98"/>
    </location>
</feature>
<evidence type="ECO:0000259" key="1">
    <source>
        <dbReference type="Pfam" id="PF07561"/>
    </source>
</evidence>
<name>A0ABT7E9V7_9FIRM</name>
<evidence type="ECO:0000313" key="3">
    <source>
        <dbReference type="Proteomes" id="UP001301012"/>
    </source>
</evidence>
<gene>
    <name evidence="2" type="ORF">QOZ84_07885</name>
</gene>
<organism evidence="2 3">
    <name type="scientific">Romboutsia sedimentorum</name>
    <dbReference type="NCBI Taxonomy" id="1368474"/>
    <lineage>
        <taxon>Bacteria</taxon>
        <taxon>Bacillati</taxon>
        <taxon>Bacillota</taxon>
        <taxon>Clostridia</taxon>
        <taxon>Peptostreptococcales</taxon>
        <taxon>Peptostreptococcaceae</taxon>
        <taxon>Romboutsia</taxon>
    </lineage>
</organism>
<protein>
    <submittedName>
        <fullName evidence="2">DUF1540 domain-containing protein</fullName>
    </submittedName>
</protein>
<sequence>MQTNLNCLNHNCSFNKSFQCYASHIKIEGFEASITPETYCDTFKDNTSFNLSNYSGEISLTNSQNISCCANNCKYNISGGCASSYVEINLENASCETFVLK</sequence>